<keyword evidence="2" id="KW-0813">Transport</keyword>
<comment type="caution">
    <text evidence="9">The sequence shown here is derived from an EMBL/GenBank/DDBJ whole genome shotgun (WGS) entry which is preliminary data.</text>
</comment>
<evidence type="ECO:0000256" key="1">
    <source>
        <dbReference type="ARBA" id="ARBA00004651"/>
    </source>
</evidence>
<feature type="transmembrane region" description="Helical" evidence="8">
    <location>
        <begin position="86"/>
        <end position="106"/>
    </location>
</feature>
<sequence>MYVWLLLGAIAAEVFATSSLRAATDADAMWIWWALAVAGYGISFALFFAALVRGAPLAESYAVWAGLGVAATAVVGWLVFSERMSSAVVAGIILVIVGVSLIEMYGRGSQF</sequence>
<dbReference type="SUPFAM" id="SSF103481">
    <property type="entry name" value="Multidrug resistance efflux transporter EmrE"/>
    <property type="match status" value="1"/>
</dbReference>
<comment type="similarity">
    <text evidence="7">Belongs to the drug/metabolite transporter (DMT) superfamily. Small multidrug resistance (SMR) (TC 2.A.7.1) family.</text>
</comment>
<reference evidence="9 10" key="1">
    <citation type="submission" date="2012-05" db="EMBL/GenBank/DDBJ databases">
        <authorList>
            <person name="Harkins D.M."/>
            <person name="Madupu R."/>
            <person name="Durkin A.S."/>
            <person name="Torralba M."/>
            <person name="Methe B."/>
            <person name="Sutton G.G."/>
            <person name="Nelson K.E."/>
        </authorList>
    </citation>
    <scope>NUCLEOTIDE SEQUENCE [LARGE SCALE GENOMIC DNA]</scope>
    <source>
        <strain evidence="9 10">F0489</strain>
    </source>
</reference>
<keyword evidence="5 8" id="KW-1133">Transmembrane helix</keyword>
<gene>
    <name evidence="9" type="ORF">HMPREF1318_2750</name>
</gene>
<dbReference type="PANTHER" id="PTHR30561:SF1">
    <property type="entry name" value="MULTIDRUG TRANSPORTER EMRE"/>
    <property type="match status" value="1"/>
</dbReference>
<evidence type="ECO:0000256" key="6">
    <source>
        <dbReference type="ARBA" id="ARBA00023136"/>
    </source>
</evidence>
<evidence type="ECO:0000256" key="2">
    <source>
        <dbReference type="ARBA" id="ARBA00022448"/>
    </source>
</evidence>
<evidence type="ECO:0000313" key="9">
    <source>
        <dbReference type="EMBL" id="EJF37496.1"/>
    </source>
</evidence>
<dbReference type="AlphaFoldDB" id="J0WLU6"/>
<name>J0WLU6_9ACTO</name>
<keyword evidence="4 7" id="KW-0812">Transmembrane</keyword>
<dbReference type="Gene3D" id="1.10.3730.20">
    <property type="match status" value="1"/>
</dbReference>
<dbReference type="GO" id="GO:0022857">
    <property type="term" value="F:transmembrane transporter activity"/>
    <property type="evidence" value="ECO:0007669"/>
    <property type="project" value="InterPro"/>
</dbReference>
<accession>J0WLU6</accession>
<evidence type="ECO:0000256" key="4">
    <source>
        <dbReference type="ARBA" id="ARBA00022692"/>
    </source>
</evidence>
<keyword evidence="6 8" id="KW-0472">Membrane</keyword>
<dbReference type="EMBL" id="AKFT01000205">
    <property type="protein sequence ID" value="EJF37496.1"/>
    <property type="molecule type" value="Genomic_DNA"/>
</dbReference>
<proteinExistence type="inferred from homology"/>
<evidence type="ECO:0000256" key="7">
    <source>
        <dbReference type="RuleBase" id="RU003942"/>
    </source>
</evidence>
<feature type="transmembrane region" description="Helical" evidence="8">
    <location>
        <begin position="61"/>
        <end position="80"/>
    </location>
</feature>
<dbReference type="InterPro" id="IPR037185">
    <property type="entry name" value="EmrE-like"/>
</dbReference>
<keyword evidence="10" id="KW-1185">Reference proteome</keyword>
<dbReference type="InterPro" id="IPR045324">
    <property type="entry name" value="Small_multidrug_res"/>
</dbReference>
<evidence type="ECO:0000256" key="3">
    <source>
        <dbReference type="ARBA" id="ARBA00022475"/>
    </source>
</evidence>
<evidence type="ECO:0000313" key="10">
    <source>
        <dbReference type="Proteomes" id="UP000002941"/>
    </source>
</evidence>
<organism evidence="9 10">
    <name type="scientific">Actinomyces massiliensis F0489</name>
    <dbReference type="NCBI Taxonomy" id="1125718"/>
    <lineage>
        <taxon>Bacteria</taxon>
        <taxon>Bacillati</taxon>
        <taxon>Actinomycetota</taxon>
        <taxon>Actinomycetes</taxon>
        <taxon>Actinomycetales</taxon>
        <taxon>Actinomycetaceae</taxon>
        <taxon>Actinomyces</taxon>
    </lineage>
</organism>
<dbReference type="eggNOG" id="COG2076">
    <property type="taxonomic scope" value="Bacteria"/>
</dbReference>
<feature type="transmembrane region" description="Helical" evidence="8">
    <location>
        <begin position="32"/>
        <end position="52"/>
    </location>
</feature>
<dbReference type="PANTHER" id="PTHR30561">
    <property type="entry name" value="SMR FAMILY PROTON-DEPENDENT DRUG EFFLUX TRANSPORTER SUGE"/>
    <property type="match status" value="1"/>
</dbReference>
<protein>
    <submittedName>
        <fullName evidence="9">Multidrug resistance protein, SMR family</fullName>
    </submittedName>
</protein>
<dbReference type="GO" id="GO:0005886">
    <property type="term" value="C:plasma membrane"/>
    <property type="evidence" value="ECO:0007669"/>
    <property type="project" value="UniProtKB-SubCell"/>
</dbReference>
<dbReference type="OrthoDB" id="3175079at2"/>
<dbReference type="InterPro" id="IPR000390">
    <property type="entry name" value="Small_drug/metabolite_transptr"/>
</dbReference>
<keyword evidence="3" id="KW-1003">Cell membrane</keyword>
<dbReference type="Proteomes" id="UP000002941">
    <property type="component" value="Unassembled WGS sequence"/>
</dbReference>
<evidence type="ECO:0000256" key="5">
    <source>
        <dbReference type="ARBA" id="ARBA00022989"/>
    </source>
</evidence>
<dbReference type="RefSeq" id="WP_008733433.1">
    <property type="nucleotide sequence ID" value="NZ_AKFT01000205.1"/>
</dbReference>
<comment type="subcellular location">
    <subcellularLocation>
        <location evidence="1 7">Cell membrane</location>
        <topology evidence="1 7">Multi-pass membrane protein</topology>
    </subcellularLocation>
</comment>
<dbReference type="Pfam" id="PF00893">
    <property type="entry name" value="Multi_Drug_Res"/>
    <property type="match status" value="1"/>
</dbReference>
<dbReference type="PATRIC" id="fig|1125718.3.peg.2609"/>
<evidence type="ECO:0000256" key="8">
    <source>
        <dbReference type="SAM" id="Phobius"/>
    </source>
</evidence>